<protein>
    <submittedName>
        <fullName evidence="13">Heme biosynthesis protein HemY</fullName>
    </submittedName>
</protein>
<evidence type="ECO:0000256" key="6">
    <source>
        <dbReference type="ARBA" id="ARBA00022692"/>
    </source>
</evidence>
<evidence type="ECO:0000256" key="9">
    <source>
        <dbReference type="ARBA" id="ARBA00023244"/>
    </source>
</evidence>
<dbReference type="AlphaFoldDB" id="A0AAV3U561"/>
<gene>
    <name evidence="13" type="ORF">GCM10025791_30930</name>
</gene>
<keyword evidence="7 11" id="KW-1133">Transmembrane helix</keyword>
<dbReference type="GO" id="GO:0006779">
    <property type="term" value="P:porphyrin-containing compound biosynthetic process"/>
    <property type="evidence" value="ECO:0007669"/>
    <property type="project" value="UniProtKB-KW"/>
</dbReference>
<dbReference type="NCBIfam" id="TIGR00540">
    <property type="entry name" value="TPR_hemY_coli"/>
    <property type="match status" value="1"/>
</dbReference>
<dbReference type="GO" id="GO:0005886">
    <property type="term" value="C:plasma membrane"/>
    <property type="evidence" value="ECO:0007669"/>
    <property type="project" value="UniProtKB-SubCell"/>
</dbReference>
<comment type="pathway">
    <text evidence="3">Porphyrin-containing compound metabolism; protoheme biosynthesis.</text>
</comment>
<evidence type="ECO:0000256" key="1">
    <source>
        <dbReference type="ARBA" id="ARBA00002962"/>
    </source>
</evidence>
<comment type="caution">
    <text evidence="13">The sequence shown here is derived from an EMBL/GenBank/DDBJ whole genome shotgun (WGS) entry which is preliminary data.</text>
</comment>
<keyword evidence="8 11" id="KW-0472">Membrane</keyword>
<feature type="region of interest" description="Disordered" evidence="10">
    <location>
        <begin position="400"/>
        <end position="440"/>
    </location>
</feature>
<proteinExistence type="predicted"/>
<dbReference type="Proteomes" id="UP001409585">
    <property type="component" value="Unassembled WGS sequence"/>
</dbReference>
<comment type="function">
    <text evidence="1">Involved in a late step of protoheme IX synthesis.</text>
</comment>
<dbReference type="GO" id="GO:0042168">
    <property type="term" value="P:heme metabolic process"/>
    <property type="evidence" value="ECO:0007669"/>
    <property type="project" value="InterPro"/>
</dbReference>
<dbReference type="InterPro" id="IPR011990">
    <property type="entry name" value="TPR-like_helical_dom_sf"/>
</dbReference>
<keyword evidence="5" id="KW-0997">Cell inner membrane</keyword>
<dbReference type="EMBL" id="BAABLX010000028">
    <property type="protein sequence ID" value="GAA4948721.1"/>
    <property type="molecule type" value="Genomic_DNA"/>
</dbReference>
<comment type="subcellular location">
    <subcellularLocation>
        <location evidence="2">Cell inner membrane</location>
        <topology evidence="2">Multi-pass membrane protein</topology>
    </subcellularLocation>
</comment>
<dbReference type="InterPro" id="IPR010817">
    <property type="entry name" value="HemY_N"/>
</dbReference>
<keyword evidence="9" id="KW-0627">Porphyrin biosynthesis</keyword>
<evidence type="ECO:0000313" key="14">
    <source>
        <dbReference type="Proteomes" id="UP001409585"/>
    </source>
</evidence>
<evidence type="ECO:0000259" key="12">
    <source>
        <dbReference type="Pfam" id="PF07219"/>
    </source>
</evidence>
<evidence type="ECO:0000256" key="3">
    <source>
        <dbReference type="ARBA" id="ARBA00004744"/>
    </source>
</evidence>
<evidence type="ECO:0000256" key="4">
    <source>
        <dbReference type="ARBA" id="ARBA00022475"/>
    </source>
</evidence>
<evidence type="ECO:0000256" key="2">
    <source>
        <dbReference type="ARBA" id="ARBA00004429"/>
    </source>
</evidence>
<keyword evidence="14" id="KW-1185">Reference proteome</keyword>
<accession>A0AAV3U561</accession>
<keyword evidence="6 11" id="KW-0812">Transmembrane</keyword>
<dbReference type="Pfam" id="PF07219">
    <property type="entry name" value="HemY_N"/>
    <property type="match status" value="1"/>
</dbReference>
<evidence type="ECO:0000256" key="7">
    <source>
        <dbReference type="ARBA" id="ARBA00022989"/>
    </source>
</evidence>
<organism evidence="13 14">
    <name type="scientific">Halioxenophilus aromaticivorans</name>
    <dbReference type="NCBI Taxonomy" id="1306992"/>
    <lineage>
        <taxon>Bacteria</taxon>
        <taxon>Pseudomonadati</taxon>
        <taxon>Pseudomonadota</taxon>
        <taxon>Gammaproteobacteria</taxon>
        <taxon>Alteromonadales</taxon>
        <taxon>Alteromonadaceae</taxon>
        <taxon>Halioxenophilus</taxon>
    </lineage>
</organism>
<dbReference type="InterPro" id="IPR005254">
    <property type="entry name" value="Heme_biosyn_assoc_TPR_pro"/>
</dbReference>
<name>A0AAV3U561_9ALTE</name>
<dbReference type="Gene3D" id="1.25.40.10">
    <property type="entry name" value="Tetratricopeptide repeat domain"/>
    <property type="match status" value="2"/>
</dbReference>
<feature type="transmembrane region" description="Helical" evidence="11">
    <location>
        <begin position="45"/>
        <end position="64"/>
    </location>
</feature>
<dbReference type="RefSeq" id="WP_345424232.1">
    <property type="nucleotide sequence ID" value="NZ_AP031496.1"/>
</dbReference>
<dbReference type="SUPFAM" id="SSF48452">
    <property type="entry name" value="TPR-like"/>
    <property type="match status" value="2"/>
</dbReference>
<keyword evidence="4" id="KW-1003">Cell membrane</keyword>
<evidence type="ECO:0000256" key="10">
    <source>
        <dbReference type="SAM" id="MobiDB-lite"/>
    </source>
</evidence>
<evidence type="ECO:0000256" key="11">
    <source>
        <dbReference type="SAM" id="Phobius"/>
    </source>
</evidence>
<evidence type="ECO:0000313" key="13">
    <source>
        <dbReference type="EMBL" id="GAA4948721.1"/>
    </source>
</evidence>
<feature type="domain" description="HemY N-terminal" evidence="12">
    <location>
        <begin position="31"/>
        <end position="134"/>
    </location>
</feature>
<evidence type="ECO:0000256" key="5">
    <source>
        <dbReference type="ARBA" id="ARBA00022519"/>
    </source>
</evidence>
<reference evidence="14" key="1">
    <citation type="journal article" date="2019" name="Int. J. Syst. Evol. Microbiol.">
        <title>The Global Catalogue of Microorganisms (GCM) 10K type strain sequencing project: providing services to taxonomists for standard genome sequencing and annotation.</title>
        <authorList>
            <consortium name="The Broad Institute Genomics Platform"/>
            <consortium name="The Broad Institute Genome Sequencing Center for Infectious Disease"/>
            <person name="Wu L."/>
            <person name="Ma J."/>
        </authorList>
    </citation>
    <scope>NUCLEOTIDE SEQUENCE [LARGE SCALE GENOMIC DNA]</scope>
    <source>
        <strain evidence="14">JCM 19134</strain>
    </source>
</reference>
<sequence>MKNLIIKILLVVLLLIVGGYALDKLMTEVPGYVLIAINKTTLEMNLWMAVLTLIVLLIALYWGVKLLRLSWRLTRPALGIRSSESAAKLANRGMLAYMRGEHDKAQRWLLRSAKKSPMPLVNLLAAADSAQALGDTGKALGFLDKAKPDFGEQSVTMALARAEIFRRANNQEARLETLLEANQQHPNSVMVQDRLCDTYMELGSWAEVREMLPRLRPQLPKDRWRELQGKLVIADLKALQTQQANEEPSEASRKLQMFWLEQASRIQQIPQVCAEYARSLIIVGDSKEAESTVRKFLRSSWHKDMVLYYGLMDSADSVAQLSHAEGWLKRHPKDAILLLTLARLSMRNHLWDKAKGYYQKSIEAGPTREAYSELARLLTSLGEHQTSGLVYRDALRLDNTDAPELPMPPMAAAKSESNEEAQPEAAEQHEENAEQAAVKS</sequence>
<evidence type="ECO:0000256" key="8">
    <source>
        <dbReference type="ARBA" id="ARBA00023136"/>
    </source>
</evidence>